<name>A0A151M9C1_ALLMI</name>
<reference evidence="1 2" key="1">
    <citation type="journal article" date="2012" name="Genome Biol.">
        <title>Sequencing three crocodilian genomes to illuminate the evolution of archosaurs and amniotes.</title>
        <authorList>
            <person name="St John J.A."/>
            <person name="Braun E.L."/>
            <person name="Isberg S.R."/>
            <person name="Miles L.G."/>
            <person name="Chong A.Y."/>
            <person name="Gongora J."/>
            <person name="Dalzell P."/>
            <person name="Moran C."/>
            <person name="Bed'hom B."/>
            <person name="Abzhanov A."/>
            <person name="Burgess S.C."/>
            <person name="Cooksey A.M."/>
            <person name="Castoe T.A."/>
            <person name="Crawford N.G."/>
            <person name="Densmore L.D."/>
            <person name="Drew J.C."/>
            <person name="Edwards S.V."/>
            <person name="Faircloth B.C."/>
            <person name="Fujita M.K."/>
            <person name="Greenwold M.J."/>
            <person name="Hoffmann F.G."/>
            <person name="Howard J.M."/>
            <person name="Iguchi T."/>
            <person name="Janes D.E."/>
            <person name="Khan S.Y."/>
            <person name="Kohno S."/>
            <person name="de Koning A.J."/>
            <person name="Lance S.L."/>
            <person name="McCarthy F.M."/>
            <person name="McCormack J.E."/>
            <person name="Merchant M.E."/>
            <person name="Peterson D.G."/>
            <person name="Pollock D.D."/>
            <person name="Pourmand N."/>
            <person name="Raney B.J."/>
            <person name="Roessler K.A."/>
            <person name="Sanford J.R."/>
            <person name="Sawyer R.H."/>
            <person name="Schmidt C.J."/>
            <person name="Triplett E.W."/>
            <person name="Tuberville T.D."/>
            <person name="Venegas-Anaya M."/>
            <person name="Howard J.T."/>
            <person name="Jarvis E.D."/>
            <person name="Guillette L.J.Jr."/>
            <person name="Glenn T.C."/>
            <person name="Green R.E."/>
            <person name="Ray D.A."/>
        </authorList>
    </citation>
    <scope>NUCLEOTIDE SEQUENCE [LARGE SCALE GENOMIC DNA]</scope>
    <source>
        <strain evidence="1">KSC_2009_1</strain>
    </source>
</reference>
<dbReference type="EMBL" id="AKHW03006295">
    <property type="protein sequence ID" value="KYO21071.1"/>
    <property type="molecule type" value="Genomic_DNA"/>
</dbReference>
<accession>A0A151M9C1</accession>
<keyword evidence="2" id="KW-1185">Reference proteome</keyword>
<dbReference type="Proteomes" id="UP000050525">
    <property type="component" value="Unassembled WGS sequence"/>
</dbReference>
<dbReference type="AlphaFoldDB" id="A0A151M9C1"/>
<gene>
    <name evidence="1" type="ORF">Y1Q_0001376</name>
</gene>
<evidence type="ECO:0000313" key="2">
    <source>
        <dbReference type="Proteomes" id="UP000050525"/>
    </source>
</evidence>
<sequence>MDMPWAPHTPRDGSGYESHRFFFRIAAASWPDSPDAANTLSRCSAVSYLKDNTGDSCLRILSDWSPTVCCDWAVLEWGWRYMIGQMLP</sequence>
<proteinExistence type="predicted"/>
<evidence type="ECO:0000313" key="1">
    <source>
        <dbReference type="EMBL" id="KYO21071.1"/>
    </source>
</evidence>
<comment type="caution">
    <text evidence="1">The sequence shown here is derived from an EMBL/GenBank/DDBJ whole genome shotgun (WGS) entry which is preliminary data.</text>
</comment>
<protein>
    <submittedName>
        <fullName evidence="1">Uncharacterized protein</fullName>
    </submittedName>
</protein>
<organism evidence="1 2">
    <name type="scientific">Alligator mississippiensis</name>
    <name type="common">American alligator</name>
    <dbReference type="NCBI Taxonomy" id="8496"/>
    <lineage>
        <taxon>Eukaryota</taxon>
        <taxon>Metazoa</taxon>
        <taxon>Chordata</taxon>
        <taxon>Craniata</taxon>
        <taxon>Vertebrata</taxon>
        <taxon>Euteleostomi</taxon>
        <taxon>Archelosauria</taxon>
        <taxon>Archosauria</taxon>
        <taxon>Crocodylia</taxon>
        <taxon>Alligatoridae</taxon>
        <taxon>Alligatorinae</taxon>
        <taxon>Alligator</taxon>
    </lineage>
</organism>